<evidence type="ECO:0000259" key="7">
    <source>
        <dbReference type="Pfam" id="PF00156"/>
    </source>
</evidence>
<comment type="function">
    <text evidence="6">Catalyzes the transfer of a ribosyl phosphate group from 5-phosphoribose 1-diphosphate to orotate, leading to the formation of orotidine monophosphate (OMP).</text>
</comment>
<dbReference type="HAMAP" id="MF_01208">
    <property type="entry name" value="PyrE"/>
    <property type="match status" value="1"/>
</dbReference>
<proteinExistence type="inferred from homology"/>
<evidence type="ECO:0000256" key="4">
    <source>
        <dbReference type="ARBA" id="ARBA00022679"/>
    </source>
</evidence>
<feature type="binding site" evidence="6">
    <location>
        <position position="101"/>
    </location>
    <ligand>
        <name>5-phospho-alpha-D-ribose 1-diphosphate</name>
        <dbReference type="ChEBI" id="CHEBI:58017"/>
        <note>ligand shared between dimeric partners</note>
    </ligand>
</feature>
<gene>
    <name evidence="6" type="primary">pyrE</name>
    <name evidence="8" type="ORF">GM612_05340</name>
</gene>
<keyword evidence="4 6" id="KW-0808">Transferase</keyword>
<dbReference type="EMBL" id="WNJO01000005">
    <property type="protein sequence ID" value="MTV82075.1"/>
    <property type="molecule type" value="Genomic_DNA"/>
</dbReference>
<dbReference type="EC" id="2.4.2.10" evidence="2 6"/>
<evidence type="ECO:0000313" key="9">
    <source>
        <dbReference type="Proteomes" id="UP000466388"/>
    </source>
</evidence>
<protein>
    <recommendedName>
        <fullName evidence="2 6">Orotate phosphoribosyltransferase</fullName>
        <shortName evidence="6">OPRT</shortName>
        <shortName evidence="6">OPRTase</shortName>
        <ecNumber evidence="2 6">2.4.2.10</ecNumber>
    </recommendedName>
</protein>
<comment type="pathway">
    <text evidence="1 6">Pyrimidine metabolism; UMP biosynthesis via de novo pathway; UMP from orotate: step 1/2.</text>
</comment>
<dbReference type="NCBIfam" id="TIGR00336">
    <property type="entry name" value="pyrE"/>
    <property type="match status" value="1"/>
</dbReference>
<comment type="caution">
    <text evidence="6">Lacks conserved residue(s) required for the propagation of feature annotation.</text>
</comment>
<comment type="similarity">
    <text evidence="6">Belongs to the purine/pyrimidine phosphoribosyltransferase family. PyrE subfamily.</text>
</comment>
<comment type="cofactor">
    <cofactor evidence="6">
        <name>Mg(2+)</name>
        <dbReference type="ChEBI" id="CHEBI:18420"/>
    </cofactor>
</comment>
<evidence type="ECO:0000256" key="6">
    <source>
        <dbReference type="HAMAP-Rule" id="MF_01208"/>
    </source>
</evidence>
<evidence type="ECO:0000256" key="5">
    <source>
        <dbReference type="ARBA" id="ARBA00022975"/>
    </source>
</evidence>
<feature type="binding site" evidence="6">
    <location>
        <position position="127"/>
    </location>
    <ligand>
        <name>orotate</name>
        <dbReference type="ChEBI" id="CHEBI:30839"/>
    </ligand>
</feature>
<comment type="caution">
    <text evidence="8">The sequence shown here is derived from an EMBL/GenBank/DDBJ whole genome shotgun (WGS) entry which is preliminary data.</text>
</comment>
<keyword evidence="9" id="KW-1185">Reference proteome</keyword>
<evidence type="ECO:0000256" key="1">
    <source>
        <dbReference type="ARBA" id="ARBA00004889"/>
    </source>
</evidence>
<dbReference type="InterPro" id="IPR000836">
    <property type="entry name" value="PRTase_dom"/>
</dbReference>
<dbReference type="InterPro" id="IPR004467">
    <property type="entry name" value="Or_phspho_trans_dom"/>
</dbReference>
<dbReference type="Proteomes" id="UP000466388">
    <property type="component" value="Unassembled WGS sequence"/>
</dbReference>
<dbReference type="GO" id="GO:0000287">
    <property type="term" value="F:magnesium ion binding"/>
    <property type="evidence" value="ECO:0007669"/>
    <property type="project" value="UniProtKB-UniRule"/>
</dbReference>
<feature type="binding site" evidence="6">
    <location>
        <position position="97"/>
    </location>
    <ligand>
        <name>5-phospho-alpha-D-ribose 1-diphosphate</name>
        <dbReference type="ChEBI" id="CHEBI:58017"/>
        <note>ligand shared between dimeric partners</note>
    </ligand>
</feature>
<dbReference type="PANTHER" id="PTHR19278">
    <property type="entry name" value="OROTATE PHOSPHORIBOSYLTRANSFERASE"/>
    <property type="match status" value="1"/>
</dbReference>
<dbReference type="RefSeq" id="WP_155431352.1">
    <property type="nucleotide sequence ID" value="NZ_WNJO01000005.1"/>
</dbReference>
<keyword evidence="5 6" id="KW-0665">Pyrimidine biosynthesis</keyword>
<dbReference type="AlphaFoldDB" id="A0A7X2XVY9"/>
<keyword evidence="6" id="KW-0460">Magnesium</keyword>
<comment type="subunit">
    <text evidence="6">Homodimer.</text>
</comment>
<keyword evidence="3 6" id="KW-0328">Glycosyltransferase</keyword>
<evidence type="ECO:0000256" key="3">
    <source>
        <dbReference type="ARBA" id="ARBA00022676"/>
    </source>
</evidence>
<organism evidence="8 9">
    <name type="scientific">Secundilactobacillus folii</name>
    <dbReference type="NCBI Taxonomy" id="2678357"/>
    <lineage>
        <taxon>Bacteria</taxon>
        <taxon>Bacillati</taxon>
        <taxon>Bacillota</taxon>
        <taxon>Bacilli</taxon>
        <taxon>Lactobacillales</taxon>
        <taxon>Lactobacillaceae</taxon>
        <taxon>Secundilactobacillus</taxon>
    </lineage>
</organism>
<name>A0A7X2XVY9_9LACO</name>
<dbReference type="Pfam" id="PF00156">
    <property type="entry name" value="Pribosyltran"/>
    <property type="match status" value="1"/>
</dbReference>
<dbReference type="UniPathway" id="UPA00070">
    <property type="reaction ID" value="UER00119"/>
</dbReference>
<dbReference type="Gene3D" id="3.40.50.2020">
    <property type="match status" value="1"/>
</dbReference>
<feature type="binding site" evidence="6">
    <location>
        <position position="103"/>
    </location>
    <ligand>
        <name>5-phospho-alpha-D-ribose 1-diphosphate</name>
        <dbReference type="ChEBI" id="CHEBI:58017"/>
        <note>ligand shared between dimeric partners</note>
    </ligand>
</feature>
<reference evidence="8 9" key="1">
    <citation type="submission" date="2019-11" db="EMBL/GenBank/DDBJ databases">
        <title>Lactobacillus sp. nov. CRM56-3, isolated from fermented tea leaves.</title>
        <authorList>
            <person name="Phuengjayaem S."/>
            <person name="Tanasupawat S."/>
        </authorList>
    </citation>
    <scope>NUCLEOTIDE SEQUENCE [LARGE SCALE GENOMIC DNA]</scope>
    <source>
        <strain evidence="8 9">CRM56-3</strain>
    </source>
</reference>
<dbReference type="InterPro" id="IPR029057">
    <property type="entry name" value="PRTase-like"/>
</dbReference>
<dbReference type="GO" id="GO:0019856">
    <property type="term" value="P:pyrimidine nucleobase biosynthetic process"/>
    <property type="evidence" value="ECO:0007669"/>
    <property type="project" value="TreeGrafter"/>
</dbReference>
<accession>A0A7X2XVY9</accession>
<dbReference type="CDD" id="cd06223">
    <property type="entry name" value="PRTases_typeI"/>
    <property type="match status" value="1"/>
</dbReference>
<dbReference type="PANTHER" id="PTHR19278:SF9">
    <property type="entry name" value="URIDINE 5'-MONOPHOSPHATE SYNTHASE"/>
    <property type="match status" value="1"/>
</dbReference>
<dbReference type="GO" id="GO:0044205">
    <property type="term" value="P:'de novo' UMP biosynthetic process"/>
    <property type="evidence" value="ECO:0007669"/>
    <property type="project" value="UniProtKB-UniRule"/>
</dbReference>
<feature type="domain" description="Phosphoribosyltransferase" evidence="7">
    <location>
        <begin position="54"/>
        <end position="148"/>
    </location>
</feature>
<feature type="binding site" description="in other chain" evidence="6">
    <location>
        <begin position="123"/>
        <end position="131"/>
    </location>
    <ligand>
        <name>5-phospho-alpha-D-ribose 1-diphosphate</name>
        <dbReference type="ChEBI" id="CHEBI:58017"/>
        <note>ligand shared between dimeric partners</note>
    </ligand>
</feature>
<evidence type="ECO:0000256" key="2">
    <source>
        <dbReference type="ARBA" id="ARBA00011971"/>
    </source>
</evidence>
<dbReference type="SUPFAM" id="SSF53271">
    <property type="entry name" value="PRTase-like"/>
    <property type="match status" value="1"/>
</dbReference>
<dbReference type="GO" id="GO:0004588">
    <property type="term" value="F:orotate phosphoribosyltransferase activity"/>
    <property type="evidence" value="ECO:0007669"/>
    <property type="project" value="UniProtKB-UniRule"/>
</dbReference>
<comment type="catalytic activity">
    <reaction evidence="6">
        <text>orotidine 5'-phosphate + diphosphate = orotate + 5-phospho-alpha-D-ribose 1-diphosphate</text>
        <dbReference type="Rhea" id="RHEA:10380"/>
        <dbReference type="ChEBI" id="CHEBI:30839"/>
        <dbReference type="ChEBI" id="CHEBI:33019"/>
        <dbReference type="ChEBI" id="CHEBI:57538"/>
        <dbReference type="ChEBI" id="CHEBI:58017"/>
        <dbReference type="EC" id="2.4.2.10"/>
    </reaction>
</comment>
<dbReference type="InterPro" id="IPR023031">
    <property type="entry name" value="OPRT"/>
</dbReference>
<sequence>MTEIAQQIASDLLEINAVTLSPNQPFTWASGIQSPIYTDNRRTIAFPEVRTHIADGLARYIHEHFPEATVIAGVATAGIPHAAIVADKLNLPMSYVRSKPKSHGTGQQIEGQILATDKVVMIDDLISTGGSVLDATKAVLAVGATVLGVTGIFSYELPDSAKNFATAKLSLHTLTNYSTLIELANQKNDITVSELKSLQQWRQDPWHWAPAK</sequence>
<evidence type="ECO:0000313" key="8">
    <source>
        <dbReference type="EMBL" id="MTV82075.1"/>
    </source>
</evidence>